<feature type="region of interest" description="Disordered" evidence="1">
    <location>
        <begin position="1"/>
        <end position="40"/>
    </location>
</feature>
<evidence type="ECO:0000256" key="1">
    <source>
        <dbReference type="SAM" id="MobiDB-lite"/>
    </source>
</evidence>
<evidence type="ECO:0000313" key="2">
    <source>
        <dbReference type="EMBL" id="KAF8683699.1"/>
    </source>
</evidence>
<dbReference type="EMBL" id="JACEFO010002102">
    <property type="protein sequence ID" value="KAF8683699.1"/>
    <property type="molecule type" value="Genomic_DNA"/>
</dbReference>
<dbReference type="Proteomes" id="UP000636709">
    <property type="component" value="Unassembled WGS sequence"/>
</dbReference>
<evidence type="ECO:0000313" key="3">
    <source>
        <dbReference type="Proteomes" id="UP000636709"/>
    </source>
</evidence>
<comment type="caution">
    <text evidence="2">The sequence shown here is derived from an EMBL/GenBank/DDBJ whole genome shotgun (WGS) entry which is preliminary data.</text>
</comment>
<keyword evidence="3" id="KW-1185">Reference proteome</keyword>
<reference evidence="2" key="1">
    <citation type="submission" date="2020-07" db="EMBL/GenBank/DDBJ databases">
        <title>Genome sequence and genetic diversity analysis of an under-domesticated orphan crop, white fonio (Digitaria exilis).</title>
        <authorList>
            <person name="Bennetzen J.L."/>
            <person name="Chen S."/>
            <person name="Ma X."/>
            <person name="Wang X."/>
            <person name="Yssel A.E.J."/>
            <person name="Chaluvadi S.R."/>
            <person name="Johnson M."/>
            <person name="Gangashetty P."/>
            <person name="Hamidou F."/>
            <person name="Sanogo M.D."/>
            <person name="Zwaenepoel A."/>
            <person name="Wallace J."/>
            <person name="Van De Peer Y."/>
            <person name="Van Deynze A."/>
        </authorList>
    </citation>
    <scope>NUCLEOTIDE SEQUENCE</scope>
    <source>
        <tissue evidence="2">Leaves</tissue>
    </source>
</reference>
<protein>
    <submittedName>
        <fullName evidence="2">Uncharacterized protein</fullName>
    </submittedName>
</protein>
<sequence length="154" mass="16860">MHTVSLNSQPMGNEAYHLGDGRDDGQASSHNGGLRSGCKRWPRSGAEGDVVVSKGRHYQCTLGYFRKSDSPAIASSESAPEGNVEIEIETHIRQETFELSVTPTGSIWFSRGKGARNGGKKRWHVNYDMLKNAAHRFPLGGLDVWSIRMGQSTG</sequence>
<dbReference type="AlphaFoldDB" id="A0A835B1B8"/>
<proteinExistence type="predicted"/>
<gene>
    <name evidence="2" type="ORF">HU200_044629</name>
</gene>
<organism evidence="2 3">
    <name type="scientific">Digitaria exilis</name>
    <dbReference type="NCBI Taxonomy" id="1010633"/>
    <lineage>
        <taxon>Eukaryota</taxon>
        <taxon>Viridiplantae</taxon>
        <taxon>Streptophyta</taxon>
        <taxon>Embryophyta</taxon>
        <taxon>Tracheophyta</taxon>
        <taxon>Spermatophyta</taxon>
        <taxon>Magnoliopsida</taxon>
        <taxon>Liliopsida</taxon>
        <taxon>Poales</taxon>
        <taxon>Poaceae</taxon>
        <taxon>PACMAD clade</taxon>
        <taxon>Panicoideae</taxon>
        <taxon>Panicodae</taxon>
        <taxon>Paniceae</taxon>
        <taxon>Anthephorinae</taxon>
        <taxon>Digitaria</taxon>
    </lineage>
</organism>
<feature type="compositionally biased region" description="Polar residues" evidence="1">
    <location>
        <begin position="1"/>
        <end position="11"/>
    </location>
</feature>
<name>A0A835B1B8_9POAL</name>
<accession>A0A835B1B8</accession>